<dbReference type="SUPFAM" id="SSF47741">
    <property type="entry name" value="CO dehydrogenase ISP C-domain like"/>
    <property type="match status" value="1"/>
</dbReference>
<dbReference type="InterPro" id="IPR036010">
    <property type="entry name" value="2Fe-2S_ferredoxin-like_sf"/>
</dbReference>
<evidence type="ECO:0000256" key="1">
    <source>
        <dbReference type="ARBA" id="ARBA00022714"/>
    </source>
</evidence>
<dbReference type="Pfam" id="PF00111">
    <property type="entry name" value="Fer2"/>
    <property type="match status" value="1"/>
</dbReference>
<accession>A0A554SD57</accession>
<dbReference type="PROSITE" id="PS51085">
    <property type="entry name" value="2FE2S_FER_2"/>
    <property type="match status" value="1"/>
</dbReference>
<keyword evidence="8" id="KW-1185">Reference proteome</keyword>
<keyword evidence="3" id="KW-0560">Oxidoreductase</keyword>
<dbReference type="Pfam" id="PF01799">
    <property type="entry name" value="Fer2_2"/>
    <property type="match status" value="1"/>
</dbReference>
<dbReference type="PANTHER" id="PTHR44379">
    <property type="entry name" value="OXIDOREDUCTASE WITH IRON-SULFUR SUBUNIT"/>
    <property type="match status" value="1"/>
</dbReference>
<dbReference type="OrthoDB" id="159930at2"/>
<dbReference type="InterPro" id="IPR051452">
    <property type="entry name" value="Diverse_Oxidoreductases"/>
</dbReference>
<keyword evidence="2" id="KW-0479">Metal-binding</keyword>
<dbReference type="InterPro" id="IPR006058">
    <property type="entry name" value="2Fe2S_fd_BS"/>
</dbReference>
<evidence type="ECO:0000256" key="2">
    <source>
        <dbReference type="ARBA" id="ARBA00022723"/>
    </source>
</evidence>
<evidence type="ECO:0000313" key="8">
    <source>
        <dbReference type="Proteomes" id="UP000316988"/>
    </source>
</evidence>
<feature type="domain" description="2Fe-2S ferredoxin-type" evidence="6">
    <location>
        <begin position="1"/>
        <end position="80"/>
    </location>
</feature>
<dbReference type="InterPro" id="IPR012675">
    <property type="entry name" value="Beta-grasp_dom_sf"/>
</dbReference>
<dbReference type="AlphaFoldDB" id="A0A554SD57"/>
<sequence length="166" mass="17615">MTADGTRSLRVNGDQVEVDLGGATPLAEVLRDALGLRATKLACRRGECGACTVLVGERPVMSCVTPVALVDQPVTTLEGLAEEIADVRAEFADRGAFQCGFCTPGQLVHIAALLSRSSETLSDEDLAESIRAQLSGNICRCTGYQAITAAVCAVVWRREADEMESR</sequence>
<dbReference type="Gene3D" id="3.10.20.30">
    <property type="match status" value="1"/>
</dbReference>
<evidence type="ECO:0000256" key="5">
    <source>
        <dbReference type="ARBA" id="ARBA00023014"/>
    </source>
</evidence>
<name>A0A554SD57_9ACTN</name>
<keyword evidence="1" id="KW-0001">2Fe-2S</keyword>
<dbReference type="EMBL" id="VLNT01000004">
    <property type="protein sequence ID" value="TSD64275.1"/>
    <property type="molecule type" value="Genomic_DNA"/>
</dbReference>
<reference evidence="7 8" key="1">
    <citation type="submission" date="2019-07" db="EMBL/GenBank/DDBJ databases">
        <authorList>
            <person name="Zhao L.H."/>
        </authorList>
    </citation>
    <scope>NUCLEOTIDE SEQUENCE [LARGE SCALE GENOMIC DNA]</scope>
    <source>
        <strain evidence="7 8">Co35</strain>
    </source>
</reference>
<dbReference type="GO" id="GO:0016491">
    <property type="term" value="F:oxidoreductase activity"/>
    <property type="evidence" value="ECO:0007669"/>
    <property type="project" value="UniProtKB-KW"/>
</dbReference>
<gene>
    <name evidence="7" type="ORF">FNM00_06935</name>
</gene>
<dbReference type="InterPro" id="IPR036884">
    <property type="entry name" value="2Fe-2S-bd_dom_sf"/>
</dbReference>
<keyword evidence="4" id="KW-0408">Iron</keyword>
<dbReference type="InterPro" id="IPR001041">
    <property type="entry name" value="2Fe-2S_ferredoxin-type"/>
</dbReference>
<dbReference type="Proteomes" id="UP000316988">
    <property type="component" value="Unassembled WGS sequence"/>
</dbReference>
<dbReference type="SUPFAM" id="SSF54292">
    <property type="entry name" value="2Fe-2S ferredoxin-like"/>
    <property type="match status" value="1"/>
</dbReference>
<dbReference type="Gene3D" id="1.10.150.120">
    <property type="entry name" value="[2Fe-2S]-binding domain"/>
    <property type="match status" value="1"/>
</dbReference>
<evidence type="ECO:0000259" key="6">
    <source>
        <dbReference type="PROSITE" id="PS51085"/>
    </source>
</evidence>
<evidence type="ECO:0000256" key="4">
    <source>
        <dbReference type="ARBA" id="ARBA00023004"/>
    </source>
</evidence>
<dbReference type="PROSITE" id="PS00197">
    <property type="entry name" value="2FE2S_FER_1"/>
    <property type="match status" value="1"/>
</dbReference>
<dbReference type="InterPro" id="IPR002888">
    <property type="entry name" value="2Fe-2S-bd"/>
</dbReference>
<proteinExistence type="predicted"/>
<evidence type="ECO:0000256" key="3">
    <source>
        <dbReference type="ARBA" id="ARBA00023002"/>
    </source>
</evidence>
<organism evidence="7 8">
    <name type="scientific">Aeromicrobium piscarium</name>
    <dbReference type="NCBI Taxonomy" id="2590901"/>
    <lineage>
        <taxon>Bacteria</taxon>
        <taxon>Bacillati</taxon>
        <taxon>Actinomycetota</taxon>
        <taxon>Actinomycetes</taxon>
        <taxon>Propionibacteriales</taxon>
        <taxon>Nocardioidaceae</taxon>
        <taxon>Aeromicrobium</taxon>
    </lineage>
</organism>
<keyword evidence="5" id="KW-0411">Iron-sulfur</keyword>
<dbReference type="GO" id="GO:0051537">
    <property type="term" value="F:2 iron, 2 sulfur cluster binding"/>
    <property type="evidence" value="ECO:0007669"/>
    <property type="project" value="UniProtKB-KW"/>
</dbReference>
<dbReference type="PANTHER" id="PTHR44379:SF8">
    <property type="entry name" value="XANTHINE DEHYDROGENASE IRON-SULFUR-BINDING SUBUNIT XDHC-RELATED"/>
    <property type="match status" value="1"/>
</dbReference>
<dbReference type="RefSeq" id="WP_143912718.1">
    <property type="nucleotide sequence ID" value="NZ_VLNT01000004.1"/>
</dbReference>
<protein>
    <submittedName>
        <fullName evidence="7">2Fe-2S iron-sulfur cluster binding domain-containing protein</fullName>
    </submittedName>
</protein>
<comment type="caution">
    <text evidence="7">The sequence shown here is derived from an EMBL/GenBank/DDBJ whole genome shotgun (WGS) entry which is preliminary data.</text>
</comment>
<dbReference type="GO" id="GO:0046872">
    <property type="term" value="F:metal ion binding"/>
    <property type="evidence" value="ECO:0007669"/>
    <property type="project" value="UniProtKB-KW"/>
</dbReference>
<evidence type="ECO:0000313" key="7">
    <source>
        <dbReference type="EMBL" id="TSD64275.1"/>
    </source>
</evidence>